<dbReference type="SUPFAM" id="SSF57701">
    <property type="entry name" value="Zn2/Cys6 DNA-binding domain"/>
    <property type="match status" value="1"/>
</dbReference>
<evidence type="ECO:0000256" key="4">
    <source>
        <dbReference type="ARBA" id="ARBA00023163"/>
    </source>
</evidence>
<dbReference type="GO" id="GO:0000981">
    <property type="term" value="F:DNA-binding transcription factor activity, RNA polymerase II-specific"/>
    <property type="evidence" value="ECO:0007669"/>
    <property type="project" value="InterPro"/>
</dbReference>
<comment type="caution">
    <text evidence="8">The sequence shown here is derived from an EMBL/GenBank/DDBJ whole genome shotgun (WGS) entry which is preliminary data.</text>
</comment>
<keyword evidence="4" id="KW-0804">Transcription</keyword>
<dbReference type="PROSITE" id="PS00463">
    <property type="entry name" value="ZN2_CY6_FUNGAL_1"/>
    <property type="match status" value="1"/>
</dbReference>
<gene>
    <name evidence="8" type="ORF">DFH07DRAFT_549262</name>
</gene>
<dbReference type="PANTHER" id="PTHR47338">
    <property type="entry name" value="ZN(II)2CYS6 TRANSCRIPTION FACTOR (EUROFUNG)-RELATED"/>
    <property type="match status" value="1"/>
</dbReference>
<dbReference type="GO" id="GO:0003677">
    <property type="term" value="F:DNA binding"/>
    <property type="evidence" value="ECO:0007669"/>
    <property type="project" value="InterPro"/>
</dbReference>
<keyword evidence="5" id="KW-0539">Nucleus</keyword>
<dbReference type="PANTHER" id="PTHR47338:SF29">
    <property type="entry name" value="ZN(2)-C6 FUNGAL-TYPE DOMAIN-CONTAINING PROTEIN"/>
    <property type="match status" value="1"/>
</dbReference>
<evidence type="ECO:0000256" key="1">
    <source>
        <dbReference type="ARBA" id="ARBA00004123"/>
    </source>
</evidence>
<dbReference type="GO" id="GO:0008270">
    <property type="term" value="F:zinc ion binding"/>
    <property type="evidence" value="ECO:0007669"/>
    <property type="project" value="InterPro"/>
</dbReference>
<dbReference type="Pfam" id="PF00172">
    <property type="entry name" value="Zn_clus"/>
    <property type="match status" value="1"/>
</dbReference>
<dbReference type="PROSITE" id="PS50048">
    <property type="entry name" value="ZN2_CY6_FUNGAL_2"/>
    <property type="match status" value="1"/>
</dbReference>
<dbReference type="CDD" id="cd12148">
    <property type="entry name" value="fungal_TF_MHR"/>
    <property type="match status" value="1"/>
</dbReference>
<feature type="compositionally biased region" description="Basic and acidic residues" evidence="6">
    <location>
        <begin position="10"/>
        <end position="22"/>
    </location>
</feature>
<dbReference type="Proteomes" id="UP001215280">
    <property type="component" value="Unassembled WGS sequence"/>
</dbReference>
<keyword evidence="2" id="KW-0479">Metal-binding</keyword>
<accession>A0AAD7IUA5</accession>
<feature type="region of interest" description="Disordered" evidence="6">
    <location>
        <begin position="1"/>
        <end position="28"/>
    </location>
</feature>
<dbReference type="AlphaFoldDB" id="A0AAD7IUA5"/>
<dbReference type="Gene3D" id="4.10.240.10">
    <property type="entry name" value="Zn(2)-C6 fungal-type DNA-binding domain"/>
    <property type="match status" value="1"/>
</dbReference>
<dbReference type="InterPro" id="IPR007219">
    <property type="entry name" value="XnlR_reg_dom"/>
</dbReference>
<dbReference type="InterPro" id="IPR036864">
    <property type="entry name" value="Zn2-C6_fun-type_DNA-bd_sf"/>
</dbReference>
<comment type="subcellular location">
    <subcellularLocation>
        <location evidence="1">Nucleus</location>
    </subcellularLocation>
</comment>
<name>A0AAD7IUA5_9AGAR</name>
<evidence type="ECO:0000256" key="6">
    <source>
        <dbReference type="SAM" id="MobiDB-lite"/>
    </source>
</evidence>
<feature type="domain" description="Zn(2)-C6 fungal-type" evidence="7">
    <location>
        <begin position="34"/>
        <end position="66"/>
    </location>
</feature>
<evidence type="ECO:0000256" key="3">
    <source>
        <dbReference type="ARBA" id="ARBA00023015"/>
    </source>
</evidence>
<dbReference type="EMBL" id="JARJLG010000082">
    <property type="protein sequence ID" value="KAJ7750478.1"/>
    <property type="molecule type" value="Genomic_DNA"/>
</dbReference>
<dbReference type="SMART" id="SM00066">
    <property type="entry name" value="GAL4"/>
    <property type="match status" value="1"/>
</dbReference>
<protein>
    <recommendedName>
        <fullName evidence="7">Zn(2)-C6 fungal-type domain-containing protein</fullName>
    </recommendedName>
</protein>
<evidence type="ECO:0000256" key="2">
    <source>
        <dbReference type="ARBA" id="ARBA00022723"/>
    </source>
</evidence>
<reference evidence="8" key="1">
    <citation type="submission" date="2023-03" db="EMBL/GenBank/DDBJ databases">
        <title>Massive genome expansion in bonnet fungi (Mycena s.s.) driven by repeated elements and novel gene families across ecological guilds.</title>
        <authorList>
            <consortium name="Lawrence Berkeley National Laboratory"/>
            <person name="Harder C.B."/>
            <person name="Miyauchi S."/>
            <person name="Viragh M."/>
            <person name="Kuo A."/>
            <person name="Thoen E."/>
            <person name="Andreopoulos B."/>
            <person name="Lu D."/>
            <person name="Skrede I."/>
            <person name="Drula E."/>
            <person name="Henrissat B."/>
            <person name="Morin E."/>
            <person name="Kohler A."/>
            <person name="Barry K."/>
            <person name="LaButti K."/>
            <person name="Morin E."/>
            <person name="Salamov A."/>
            <person name="Lipzen A."/>
            <person name="Mereny Z."/>
            <person name="Hegedus B."/>
            <person name="Baldrian P."/>
            <person name="Stursova M."/>
            <person name="Weitz H."/>
            <person name="Taylor A."/>
            <person name="Grigoriev I.V."/>
            <person name="Nagy L.G."/>
            <person name="Martin F."/>
            <person name="Kauserud H."/>
        </authorList>
    </citation>
    <scope>NUCLEOTIDE SEQUENCE</scope>
    <source>
        <strain evidence="8">CBHHK188m</strain>
    </source>
</reference>
<keyword evidence="3" id="KW-0805">Transcription regulation</keyword>
<evidence type="ECO:0000313" key="9">
    <source>
        <dbReference type="Proteomes" id="UP001215280"/>
    </source>
</evidence>
<evidence type="ECO:0000313" key="8">
    <source>
        <dbReference type="EMBL" id="KAJ7750478.1"/>
    </source>
</evidence>
<dbReference type="InterPro" id="IPR050815">
    <property type="entry name" value="TF_fung"/>
</dbReference>
<evidence type="ECO:0000259" key="7">
    <source>
        <dbReference type="PROSITE" id="PS50048"/>
    </source>
</evidence>
<dbReference type="GO" id="GO:0006351">
    <property type="term" value="P:DNA-templated transcription"/>
    <property type="evidence" value="ECO:0007669"/>
    <property type="project" value="InterPro"/>
</dbReference>
<dbReference type="GO" id="GO:0005634">
    <property type="term" value="C:nucleus"/>
    <property type="evidence" value="ECO:0007669"/>
    <property type="project" value="UniProtKB-SubCell"/>
</dbReference>
<dbReference type="Pfam" id="PF04082">
    <property type="entry name" value="Fungal_trans"/>
    <property type="match status" value="1"/>
</dbReference>
<proteinExistence type="predicted"/>
<organism evidence="8 9">
    <name type="scientific">Mycena maculata</name>
    <dbReference type="NCBI Taxonomy" id="230809"/>
    <lineage>
        <taxon>Eukaryota</taxon>
        <taxon>Fungi</taxon>
        <taxon>Dikarya</taxon>
        <taxon>Basidiomycota</taxon>
        <taxon>Agaricomycotina</taxon>
        <taxon>Agaricomycetes</taxon>
        <taxon>Agaricomycetidae</taxon>
        <taxon>Agaricales</taxon>
        <taxon>Marasmiineae</taxon>
        <taxon>Mycenaceae</taxon>
        <taxon>Mycena</taxon>
    </lineage>
</organism>
<dbReference type="CDD" id="cd00067">
    <property type="entry name" value="GAL4"/>
    <property type="match status" value="1"/>
</dbReference>
<dbReference type="InterPro" id="IPR001138">
    <property type="entry name" value="Zn2Cys6_DnaBD"/>
</dbReference>
<sequence>MQTLIFQDGKLTEESPDPHEGNNPKANSLQRGRACFNCRRKKIRCDGSRPVCGPCRRGGSTEDCEYTTGQKPAKIEILEANINRVQSRILELEHPQHPPVVLYRPYENSSPSTSISSHSWEAIDEPPRDLAVQLIDSFLDCSSEFGFFLNATRFRESALLQYPLGHHARPAPALLSAVHLLGLRLLQVPHLADQEPVLLSRTLNLNSRGLEGNHPHKVMHNLQAKILLSYFFLADGRFVEAEYHSASAVSLSISSSLHLISSVLPSSPGLLLPPRDTVEDGERTCAWWTATVLDQSLAVVLKHGPHLDHRQATCPVDTPWPLEMLDYENGHNQRGPSSNTLQSFVTGISTSDGGSMSTMATLAKAALLWQRADGLARDWKPDMLRPEAASFNTAFLNLNNLIDDFCSALVPPNRLTNPTPVMRRTLVVAHSMAHSAVIQLQNMWPLRLDPGARRKRLLAARTILNIIVAVSSRHFTYINPVMGTVWLTACEEVVNEIRTLMNQRTHWMGEEEKGLRVFLAQAMEAISTFATTCQFMSTFLRFYHRLL</sequence>
<keyword evidence="9" id="KW-1185">Reference proteome</keyword>
<evidence type="ECO:0000256" key="5">
    <source>
        <dbReference type="ARBA" id="ARBA00023242"/>
    </source>
</evidence>